<comment type="caution">
    <text evidence="9">The sequence shown here is derived from an EMBL/GenBank/DDBJ whole genome shotgun (WGS) entry which is preliminary data.</text>
</comment>
<organism evidence="9 10">
    <name type="scientific">Heterodera trifolii</name>
    <dbReference type="NCBI Taxonomy" id="157864"/>
    <lineage>
        <taxon>Eukaryota</taxon>
        <taxon>Metazoa</taxon>
        <taxon>Ecdysozoa</taxon>
        <taxon>Nematoda</taxon>
        <taxon>Chromadorea</taxon>
        <taxon>Rhabditida</taxon>
        <taxon>Tylenchina</taxon>
        <taxon>Tylenchomorpha</taxon>
        <taxon>Tylenchoidea</taxon>
        <taxon>Heteroderidae</taxon>
        <taxon>Heteroderinae</taxon>
        <taxon>Heterodera</taxon>
    </lineage>
</organism>
<dbReference type="CDD" id="cd01171">
    <property type="entry name" value="YXKO-related"/>
    <property type="match status" value="1"/>
</dbReference>
<dbReference type="EMBL" id="JBICBT010000207">
    <property type="protein sequence ID" value="KAL3120677.1"/>
    <property type="molecule type" value="Genomic_DNA"/>
</dbReference>
<name>A0ABD2LZJ8_9BILA</name>
<feature type="binding site" evidence="7">
    <location>
        <begin position="217"/>
        <end position="226"/>
    </location>
    <ligand>
        <name>ATP</name>
        <dbReference type="ChEBI" id="CHEBI:30616"/>
    </ligand>
</feature>
<feature type="binding site" evidence="7">
    <location>
        <begin position="196"/>
        <end position="200"/>
    </location>
    <ligand>
        <name>ATP</name>
        <dbReference type="ChEBI" id="CHEBI:30616"/>
    </ligand>
</feature>
<evidence type="ECO:0000313" key="10">
    <source>
        <dbReference type="Proteomes" id="UP001620626"/>
    </source>
</evidence>
<keyword evidence="3" id="KW-0521">NADP</keyword>
<evidence type="ECO:0000259" key="8">
    <source>
        <dbReference type="PROSITE" id="PS51383"/>
    </source>
</evidence>
<dbReference type="GO" id="GO:0046496">
    <property type="term" value="P:nicotinamide nucleotide metabolic process"/>
    <property type="evidence" value="ECO:0007669"/>
    <property type="project" value="UniProtKB-UniRule"/>
</dbReference>
<dbReference type="InterPro" id="IPR000631">
    <property type="entry name" value="CARKD"/>
</dbReference>
<dbReference type="PROSITE" id="PS51383">
    <property type="entry name" value="YJEF_C_3"/>
    <property type="match status" value="1"/>
</dbReference>
<keyword evidence="7" id="KW-0597">Phosphoprotein</keyword>
<dbReference type="NCBIfam" id="TIGR00196">
    <property type="entry name" value="yjeF_cterm"/>
    <property type="match status" value="1"/>
</dbReference>
<feature type="binding site" evidence="7">
    <location>
        <position position="227"/>
    </location>
    <ligand>
        <name>(6S)-NADPHX</name>
        <dbReference type="ChEBI" id="CHEBI:64076"/>
    </ligand>
</feature>
<reference evidence="9 10" key="1">
    <citation type="submission" date="2024-10" db="EMBL/GenBank/DDBJ databases">
        <authorList>
            <person name="Kim D."/>
        </authorList>
    </citation>
    <scope>NUCLEOTIDE SEQUENCE [LARGE SCALE GENOMIC DNA]</scope>
    <source>
        <strain evidence="9">BH-2024</strain>
    </source>
</reference>
<keyword evidence="10" id="KW-1185">Reference proteome</keyword>
<comment type="similarity">
    <text evidence="7">Belongs to the NnrD/CARKD family.</text>
</comment>
<dbReference type="GO" id="GO:0047453">
    <property type="term" value="F:ATP-dependent NAD(P)H-hydrate dehydratase activity"/>
    <property type="evidence" value="ECO:0007669"/>
    <property type="project" value="UniProtKB-UniRule"/>
</dbReference>
<feature type="binding site" evidence="7">
    <location>
        <begin position="151"/>
        <end position="157"/>
    </location>
    <ligand>
        <name>(6S)-NADPHX</name>
        <dbReference type="ChEBI" id="CHEBI:64076"/>
    </ligand>
</feature>
<feature type="domain" description="YjeF C-terminal" evidence="8">
    <location>
        <begin position="1"/>
        <end position="296"/>
    </location>
</feature>
<evidence type="ECO:0000256" key="1">
    <source>
        <dbReference type="ARBA" id="ARBA00022741"/>
    </source>
</evidence>
<dbReference type="Proteomes" id="UP001620626">
    <property type="component" value="Unassembled WGS sequence"/>
</dbReference>
<protein>
    <recommendedName>
        <fullName evidence="7">ATP-dependent (S)-NAD(P)H-hydrate dehydratase</fullName>
        <ecNumber evidence="7">4.2.1.93</ecNumber>
    </recommendedName>
    <alternativeName>
        <fullName evidence="7">ATP-dependent NAD(P)HX dehydratase</fullName>
    </alternativeName>
</protein>
<evidence type="ECO:0000256" key="4">
    <source>
        <dbReference type="ARBA" id="ARBA00023027"/>
    </source>
</evidence>
<dbReference type="PANTHER" id="PTHR12592">
    <property type="entry name" value="ATP-DEPENDENT (S)-NAD(P)H-HYDRATE DEHYDRATASE FAMILY MEMBER"/>
    <property type="match status" value="1"/>
</dbReference>
<dbReference type="SUPFAM" id="SSF53613">
    <property type="entry name" value="Ribokinase-like"/>
    <property type="match status" value="1"/>
</dbReference>
<feature type="binding site" evidence="7">
    <location>
        <position position="96"/>
    </location>
    <ligand>
        <name>(6S)-NADPHX</name>
        <dbReference type="ChEBI" id="CHEBI:64076"/>
    </ligand>
</feature>
<comment type="function">
    <text evidence="7">Catalyzes the dehydration of the S-form of NAD(P)HX at the expense of ATP, which is converted to ADP. Together with NAD(P)HX epimerase, which catalyzes the epimerization of the S- and R-forms, the enzyme allows the repair of both epimers of NAD(P)HX, a damaged form of NAD(P)H that is a result of enzymatic or heat-dependent hydration.</text>
</comment>
<evidence type="ECO:0000256" key="2">
    <source>
        <dbReference type="ARBA" id="ARBA00022840"/>
    </source>
</evidence>
<proteinExistence type="inferred from homology"/>
<accession>A0ABD2LZJ8</accession>
<dbReference type="AlphaFoldDB" id="A0ABD2LZJ8"/>
<dbReference type="InterPro" id="IPR029056">
    <property type="entry name" value="Ribokinase-like"/>
</dbReference>
<keyword evidence="4 7" id="KW-0520">NAD</keyword>
<comment type="catalytic activity">
    <reaction evidence="6 7">
        <text>(6S)-NADPHX + ATP = ADP + phosphate + NADPH + H(+)</text>
        <dbReference type="Rhea" id="RHEA:32231"/>
        <dbReference type="ChEBI" id="CHEBI:15378"/>
        <dbReference type="ChEBI" id="CHEBI:30616"/>
        <dbReference type="ChEBI" id="CHEBI:43474"/>
        <dbReference type="ChEBI" id="CHEBI:57783"/>
        <dbReference type="ChEBI" id="CHEBI:64076"/>
        <dbReference type="ChEBI" id="CHEBI:456216"/>
        <dbReference type="EC" id="4.2.1.93"/>
    </reaction>
</comment>
<evidence type="ECO:0000313" key="9">
    <source>
        <dbReference type="EMBL" id="KAL3120677.1"/>
    </source>
</evidence>
<evidence type="ECO:0000256" key="7">
    <source>
        <dbReference type="HAMAP-Rule" id="MF_03157"/>
    </source>
</evidence>
<dbReference type="GO" id="GO:0005524">
    <property type="term" value="F:ATP binding"/>
    <property type="evidence" value="ECO:0007669"/>
    <property type="project" value="UniProtKB-KW"/>
</dbReference>
<keyword evidence="1 7" id="KW-0547">Nucleotide-binding</keyword>
<dbReference type="Gene3D" id="3.40.1190.20">
    <property type="match status" value="1"/>
</dbReference>
<dbReference type="Pfam" id="PF01256">
    <property type="entry name" value="Carb_kinase"/>
    <property type="match status" value="1"/>
</dbReference>
<gene>
    <name evidence="9" type="ORF">niasHT_007969</name>
</gene>
<evidence type="ECO:0000256" key="6">
    <source>
        <dbReference type="ARBA" id="ARBA00047472"/>
    </source>
</evidence>
<comment type="catalytic activity">
    <reaction evidence="7">
        <text>(6S)-NADHX + ATP = ADP + phosphate + NADH + H(+)</text>
        <dbReference type="Rhea" id="RHEA:19017"/>
        <dbReference type="ChEBI" id="CHEBI:15378"/>
        <dbReference type="ChEBI" id="CHEBI:30616"/>
        <dbReference type="ChEBI" id="CHEBI:43474"/>
        <dbReference type="ChEBI" id="CHEBI:57945"/>
        <dbReference type="ChEBI" id="CHEBI:64074"/>
        <dbReference type="ChEBI" id="CHEBI:456216"/>
        <dbReference type="EC" id="4.2.1.93"/>
    </reaction>
</comment>
<evidence type="ECO:0000256" key="5">
    <source>
        <dbReference type="ARBA" id="ARBA00023239"/>
    </source>
</evidence>
<dbReference type="PANTHER" id="PTHR12592:SF0">
    <property type="entry name" value="ATP-DEPENDENT (S)-NAD(P)H-HYDRATE DEHYDRATASE"/>
    <property type="match status" value="1"/>
</dbReference>
<keyword evidence="2 7" id="KW-0067">ATP-binding</keyword>
<evidence type="ECO:0000256" key="3">
    <source>
        <dbReference type="ARBA" id="ARBA00022857"/>
    </source>
</evidence>
<keyword evidence="5 7" id="KW-0456">Lyase</keyword>
<comment type="cofactor">
    <cofactor evidence="7">
        <name>Mg(2+)</name>
        <dbReference type="ChEBI" id="CHEBI:18420"/>
    </cofactor>
</comment>
<dbReference type="EC" id="4.2.1.93" evidence="7"/>
<dbReference type="HAMAP" id="MF_01965">
    <property type="entry name" value="NADHX_dehydratase"/>
    <property type="match status" value="1"/>
</dbReference>
<sequence length="310" mass="33701">MALLRRLFPVLGKHLRKGDCGKIGVIGGSPDYTGAPYFASITPMKIGADLAFVYAHSDAAPVIKSYSPELIVYPSTDFATNRHSIERLDALVFGPGLGRQKHTQNLLADVVNFVRSKQNLCLVIDADGLFFIKECSELFKGCTDKVIITPNHREFVRLYTQMFPNQPKGGDTDKLEIQCEMADQLAKHLEVTVMRKGEIDIISNGSAAQTRLVQADTSMRRCGGQGDILSGATALFAFWARKASGADIYSSEHLLDGAEAASLLVRNASLRTFQAVGRSMNAADVIDHIVPVVRDIDSGLSAKVATITTR</sequence>